<keyword evidence="3" id="KW-1003">Cell membrane</keyword>
<feature type="transmembrane region" description="Helical" evidence="7">
    <location>
        <begin position="142"/>
        <end position="167"/>
    </location>
</feature>
<dbReference type="GO" id="GO:0005886">
    <property type="term" value="C:plasma membrane"/>
    <property type="evidence" value="ECO:0007669"/>
    <property type="project" value="UniProtKB-SubCell"/>
</dbReference>
<evidence type="ECO:0000313" key="8">
    <source>
        <dbReference type="EMBL" id="GFO69264.1"/>
    </source>
</evidence>
<evidence type="ECO:0000256" key="2">
    <source>
        <dbReference type="ARBA" id="ARBA00008929"/>
    </source>
</evidence>
<dbReference type="InterPro" id="IPR005614">
    <property type="entry name" value="NrfD-like"/>
</dbReference>
<evidence type="ECO:0000256" key="5">
    <source>
        <dbReference type="ARBA" id="ARBA00022989"/>
    </source>
</evidence>
<evidence type="ECO:0000256" key="4">
    <source>
        <dbReference type="ARBA" id="ARBA00022692"/>
    </source>
</evidence>
<evidence type="ECO:0000256" key="6">
    <source>
        <dbReference type="ARBA" id="ARBA00023136"/>
    </source>
</evidence>
<feature type="transmembrane region" description="Helical" evidence="7">
    <location>
        <begin position="57"/>
        <end position="78"/>
    </location>
</feature>
<keyword evidence="9" id="KW-1185">Reference proteome</keyword>
<comment type="subcellular location">
    <subcellularLocation>
        <location evidence="1">Cell membrane</location>
        <topology evidence="1">Multi-pass membrane protein</topology>
    </subcellularLocation>
</comment>
<dbReference type="Proteomes" id="UP000587586">
    <property type="component" value="Unassembled WGS sequence"/>
</dbReference>
<feature type="transmembrane region" description="Helical" evidence="7">
    <location>
        <begin position="213"/>
        <end position="233"/>
    </location>
</feature>
<dbReference type="EMBL" id="BLXZ01000005">
    <property type="protein sequence ID" value="GFO69264.1"/>
    <property type="molecule type" value="Genomic_DNA"/>
</dbReference>
<comment type="similarity">
    <text evidence="2">Belongs to the NrfD family.</text>
</comment>
<comment type="caution">
    <text evidence="8">The sequence shown here is derived from an EMBL/GenBank/DDBJ whole genome shotgun (WGS) entry which is preliminary data.</text>
</comment>
<dbReference type="RefSeq" id="WP_183361834.1">
    <property type="nucleotide sequence ID" value="NZ_BLXZ01000005.1"/>
</dbReference>
<dbReference type="InterPro" id="IPR052049">
    <property type="entry name" value="Electron_transfer_protein"/>
</dbReference>
<organism evidence="8 9">
    <name type="scientific">Geomonas limicola</name>
    <dbReference type="NCBI Taxonomy" id="2740186"/>
    <lineage>
        <taxon>Bacteria</taxon>
        <taxon>Pseudomonadati</taxon>
        <taxon>Thermodesulfobacteriota</taxon>
        <taxon>Desulfuromonadia</taxon>
        <taxon>Geobacterales</taxon>
        <taxon>Geobacteraceae</taxon>
        <taxon>Geomonas</taxon>
    </lineage>
</organism>
<protein>
    <submittedName>
        <fullName evidence="8">NrfD</fullName>
    </submittedName>
</protein>
<sequence>MEITVTGVNALVSPHLHVWDWRVSLYLFLGGLSAGLAVMTSVLHVRKGGALATGERAASTAGLLVPFILSIGMLFIFLDLERKLNVFWFYLTVQPLSPMSWGSWGLLVFYPVSILYALAAFPEERRPQLRLPVLIRLSEWLSAWRLQLAAANFGMGIFIGVYTGVLLSSFVARPLWNSAILPILFLTSALSAGAAFMIMIADQKKVKLFFTKVDIWLILAEMVMLPLFFYGQYTSSGAHRDSIMPFFTLSHDYFWYGLGLLLLVVIFPIAVVLKFLEVREDHGDELTGQELMRMNLSALMVLLGGLIIRLSFVYAGQLSRLS</sequence>
<name>A0A6V8NBP1_9BACT</name>
<dbReference type="Gene3D" id="1.20.1630.10">
    <property type="entry name" value="Formate dehydrogenase/DMSO reductase domain"/>
    <property type="match status" value="1"/>
</dbReference>
<dbReference type="AlphaFoldDB" id="A0A6V8NBP1"/>
<keyword evidence="4 7" id="KW-0812">Transmembrane</keyword>
<dbReference type="Pfam" id="PF03916">
    <property type="entry name" value="NrfD"/>
    <property type="match status" value="1"/>
</dbReference>
<dbReference type="PANTHER" id="PTHR34856">
    <property type="entry name" value="PROTEIN NRFD"/>
    <property type="match status" value="1"/>
</dbReference>
<feature type="transmembrane region" description="Helical" evidence="7">
    <location>
        <begin position="179"/>
        <end position="201"/>
    </location>
</feature>
<evidence type="ECO:0000256" key="3">
    <source>
        <dbReference type="ARBA" id="ARBA00022475"/>
    </source>
</evidence>
<keyword evidence="6 7" id="KW-0472">Membrane</keyword>
<keyword evidence="5 7" id="KW-1133">Transmembrane helix</keyword>
<reference evidence="9" key="1">
    <citation type="submission" date="2020-06" db="EMBL/GenBank/DDBJ databases">
        <title>Draft genomic sequecing of Geomonas sp. Red745.</title>
        <authorList>
            <person name="Itoh H."/>
            <person name="Xu Z.X."/>
            <person name="Ushijima N."/>
            <person name="Masuda Y."/>
            <person name="Shiratori Y."/>
            <person name="Senoo K."/>
        </authorList>
    </citation>
    <scope>NUCLEOTIDE SEQUENCE [LARGE SCALE GENOMIC DNA]</scope>
    <source>
        <strain evidence="9">Red745</strain>
    </source>
</reference>
<evidence type="ECO:0000313" key="9">
    <source>
        <dbReference type="Proteomes" id="UP000587586"/>
    </source>
</evidence>
<evidence type="ECO:0000256" key="1">
    <source>
        <dbReference type="ARBA" id="ARBA00004651"/>
    </source>
</evidence>
<accession>A0A6V8NBP1</accession>
<feature type="transmembrane region" description="Helical" evidence="7">
    <location>
        <begin position="98"/>
        <end position="121"/>
    </location>
</feature>
<feature type="transmembrane region" description="Helical" evidence="7">
    <location>
        <begin position="296"/>
        <end position="316"/>
    </location>
</feature>
<feature type="transmembrane region" description="Helical" evidence="7">
    <location>
        <begin position="253"/>
        <end position="276"/>
    </location>
</feature>
<evidence type="ECO:0000256" key="7">
    <source>
        <dbReference type="SAM" id="Phobius"/>
    </source>
</evidence>
<feature type="transmembrane region" description="Helical" evidence="7">
    <location>
        <begin position="23"/>
        <end position="45"/>
    </location>
</feature>
<proteinExistence type="inferred from homology"/>
<gene>
    <name evidence="8" type="ORF">GMLC_28430</name>
</gene>
<dbReference type="PANTHER" id="PTHR34856:SF2">
    <property type="entry name" value="PROTEIN NRFD"/>
    <property type="match status" value="1"/>
</dbReference>